<organism evidence="1 2">
    <name type="scientific">Nostoc azollae (strain 0708)</name>
    <name type="common">Anabaena azollae (strain 0708)</name>
    <dbReference type="NCBI Taxonomy" id="551115"/>
    <lineage>
        <taxon>Bacteria</taxon>
        <taxon>Bacillati</taxon>
        <taxon>Cyanobacteriota</taxon>
        <taxon>Cyanophyceae</taxon>
        <taxon>Nostocales</taxon>
        <taxon>Nostocaceae</taxon>
        <taxon>Trichormus</taxon>
    </lineage>
</organism>
<evidence type="ECO:0000313" key="2">
    <source>
        <dbReference type="Proteomes" id="UP000001511"/>
    </source>
</evidence>
<protein>
    <submittedName>
        <fullName evidence="1">Uncharacterized protein</fullName>
    </submittedName>
</protein>
<dbReference type="EMBL" id="CP002059">
    <property type="protein sequence ID" value="ADI64227.1"/>
    <property type="molecule type" value="Genomic_DNA"/>
</dbReference>
<proteinExistence type="predicted"/>
<evidence type="ECO:0000313" key="1">
    <source>
        <dbReference type="EMBL" id="ADI64227.1"/>
    </source>
</evidence>
<dbReference type="HOGENOM" id="CLU_2974877_0_0_3"/>
<name>D7DXF1_NOSA0</name>
<sequence length="60" mass="6719">MGVNNCCYDKARGEPQQSWGTTAVERFPGIKEVAWFPPCRRFAFPQGLTGEPEGQEALMQ</sequence>
<accession>D7DXF1</accession>
<gene>
    <name evidence="1" type="ordered locus">Aazo_2238</name>
</gene>
<dbReference type="KEGG" id="naz:Aazo_2238"/>
<reference evidence="1 2" key="1">
    <citation type="journal article" date="2010" name="PLoS ONE">
        <title>Genome erosion in a nitrogen-fixing vertically transmitted endosymbiotic multicellular cyanobacterium.</title>
        <authorList>
            <person name="Ran L."/>
            <person name="Larsson J."/>
            <person name="Vigil-Stenman T."/>
            <person name="Nylander J.A."/>
            <person name="Ininbergs K."/>
            <person name="Zheng W.W."/>
            <person name="Lapidus A."/>
            <person name="Lowry S."/>
            <person name="Haselkorn R."/>
            <person name="Bergman B."/>
        </authorList>
    </citation>
    <scope>NUCLEOTIDE SEQUENCE [LARGE SCALE GENOMIC DNA]</scope>
    <source>
        <strain evidence="1 2">0708</strain>
    </source>
</reference>
<dbReference type="AlphaFoldDB" id="D7DXF1"/>
<dbReference type="Proteomes" id="UP000001511">
    <property type="component" value="Chromosome"/>
</dbReference>
<keyword evidence="2" id="KW-1185">Reference proteome</keyword>